<sequence length="1476" mass="169033">MAFLAKHRKEELIALADDMGIEISTNDKKIDICKKVKDSPDFEEEFVRGCLEEIVRQREELKAQAEAAELKAQAEAAELKRIESLRQEQEFELEKMRISNSAEVNSVASTRSENSKNRLSLKNLMQKFDAQVSDISMYLALFERQARTAGIEETEWVPQLISLLPLDLAQIIIKEPEEKMQDYLNVKEVLLDRFKMKPETFRLKFTKHQKKTGALWRELVFELRNYLDGWLDGLEVRDFENLKNLMISDQIKRRVTGEVKEHFLDEWGKLVDPLVLAGKIDEYESVRSSRKLHNVRMPERKPLEKVKLPSPRKENKSKFVGKSEHQFWKNPTPKGNWRNENFERRKPAACYICHSTEHLRPNCPQLRKDKPAEVVNHVGMSNSTETLFAPYMSKALVNQTEMSILRDTGASIDLVSRNHINSEDLTGETVWIKQPLDKNFTCLSLAKIELQSPVFGKIITKAAVIDASLGNGINLLGNRSAQLIEEQRKTPNLNAVVTRSQKLKKETEASAVLKPPPQRPSQTVLDENPSIIVAEELVPFPLPQAEGDTNRLLKVDSEAFASEQRNCTGLKPCWEKEREGKGEFVKKGDLLFRKNKDHFGNVNLQLVIPADLRNEILALCHESTSAHLGVTKTKDRLLRHYFWPNCVKDTENYVRSCDPCQLIGKAREKGKAPLKLVPIITEIFSKINIDAVGPLPISAKNNRYLLTAICMSSKYPEAIPVADINSVSVIDALLEVFSRMGFPREIQCDNGTSFTSQLTTEFFERFGIKVTHSSVHHPQSNPVERFHRTLKRLLKVLCLQSGEDWEKNLPATLLALRTVTHESTGFSPAELVHGKNLRTPEVLLYEHWVNPQESESSVTEYVFELINRMRRCQDLAVERMTEVQVKRKTWYDKNAVRRKFQVGDQVLVLATSKPNKMAVQWTGPGVIESQLSDTNYIVKMANKNDKTQIYHVNLLKPYHQRPEKINLLISERKETPEAESDELGISYPTADPNVYDFEEIIRDSALEERLSFLEIEELRKLLGRHQKVFSNEPGKTHLVEHDIELISNNPIRSKPYRTSLRQTEILKAEIKRMLDLKIIEIGQSDYTSPMILVETVGREPRPCIDYRRLNSSIRNQYFPLPNIEERVERVSAAKLITVIDLAKGYWQIPLSKRAQRYAAFVTNFGTYVPLRMPFGLVNAPYFFSKLMSQVLENCESFAVPYLDDIAIYSNNWEDHLKHVNEVLKRIGDENLTIKPSKCKFAQNRTKYLGHVVGSGVRTPAEAKIKAVLDFPTPTSKTQIRAFLGLAGYYAHYVKNFSVIAAPLTNVLKGKIKRESITWTKECNHAFEELKRRLTKKPVLYAPDYKKEFIVQSNASDLGMGVVLTQRDAENEEHPVLYLSKKFSDAERKYSATERECAAIIYAIKKLKYYLDGQIFTIETDHNPLVWLKSNAGSNPILMRWSLELQPSQYKVIHKAGKNHSNADALSRSETRTTSTN</sequence>
<evidence type="ECO:0000259" key="10">
    <source>
        <dbReference type="PROSITE" id="PS50878"/>
    </source>
</evidence>
<feature type="domain" description="Integrase catalytic" evidence="11">
    <location>
        <begin position="674"/>
        <end position="836"/>
    </location>
</feature>
<reference evidence="12 13" key="1">
    <citation type="journal article" date="2019" name="Sci. Rep.">
        <title>Orb-weaving spider Araneus ventricosus genome elucidates the spidroin gene catalogue.</title>
        <authorList>
            <person name="Kono N."/>
            <person name="Nakamura H."/>
            <person name="Ohtoshi R."/>
            <person name="Moran D.A.P."/>
            <person name="Shinohara A."/>
            <person name="Yoshida Y."/>
            <person name="Fujiwara M."/>
            <person name="Mori M."/>
            <person name="Tomita M."/>
            <person name="Arakawa K."/>
        </authorList>
    </citation>
    <scope>NUCLEOTIDE SEQUENCE [LARGE SCALE GENOMIC DNA]</scope>
</reference>
<dbReference type="EC" id="2.7.7.49" evidence="1"/>
<dbReference type="Gene3D" id="3.30.70.270">
    <property type="match status" value="2"/>
</dbReference>
<keyword evidence="2" id="KW-0808">Transferase</keyword>
<dbReference type="InterPro" id="IPR000477">
    <property type="entry name" value="RT_dom"/>
</dbReference>
<dbReference type="CDD" id="cd09274">
    <property type="entry name" value="RNase_HI_RT_Ty3"/>
    <property type="match status" value="1"/>
</dbReference>
<dbReference type="PANTHER" id="PTHR37984:SF5">
    <property type="entry name" value="PROTEIN NYNRIN-LIKE"/>
    <property type="match status" value="1"/>
</dbReference>
<dbReference type="InterPro" id="IPR043502">
    <property type="entry name" value="DNA/RNA_pol_sf"/>
</dbReference>
<dbReference type="Pfam" id="PF17921">
    <property type="entry name" value="Integrase_H2C2"/>
    <property type="match status" value="1"/>
</dbReference>
<dbReference type="FunFam" id="1.10.340.70:FF:000001">
    <property type="entry name" value="Retrovirus-related Pol polyprotein from transposon gypsy-like Protein"/>
    <property type="match status" value="1"/>
</dbReference>
<evidence type="ECO:0000256" key="7">
    <source>
        <dbReference type="ARBA" id="ARBA00022918"/>
    </source>
</evidence>
<dbReference type="Gene3D" id="3.10.20.370">
    <property type="match status" value="1"/>
</dbReference>
<dbReference type="SUPFAM" id="SSF56672">
    <property type="entry name" value="DNA/RNA polymerases"/>
    <property type="match status" value="1"/>
</dbReference>
<evidence type="ECO:0000256" key="5">
    <source>
        <dbReference type="ARBA" id="ARBA00022759"/>
    </source>
</evidence>
<evidence type="ECO:0000256" key="3">
    <source>
        <dbReference type="ARBA" id="ARBA00022695"/>
    </source>
</evidence>
<keyword evidence="5" id="KW-0255">Endonuclease</keyword>
<comment type="caution">
    <text evidence="12">The sequence shown here is derived from an EMBL/GenBank/DDBJ whole genome shotgun (WGS) entry which is preliminary data.</text>
</comment>
<feature type="domain" description="Reverse transcriptase" evidence="10">
    <location>
        <begin position="1027"/>
        <end position="1252"/>
    </location>
</feature>
<dbReference type="InterPro" id="IPR041588">
    <property type="entry name" value="Integrase_H2C2"/>
</dbReference>
<protein>
    <recommendedName>
        <fullName evidence="1">RNA-directed DNA polymerase</fullName>
        <ecNumber evidence="1">2.7.7.49</ecNumber>
    </recommendedName>
</protein>
<keyword evidence="6" id="KW-0378">Hydrolase</keyword>
<feature type="coiled-coil region" evidence="8">
    <location>
        <begin position="51"/>
        <end position="87"/>
    </location>
</feature>
<dbReference type="PROSITE" id="PS50878">
    <property type="entry name" value="RT_POL"/>
    <property type="match status" value="1"/>
</dbReference>
<dbReference type="PANTHER" id="PTHR37984">
    <property type="entry name" value="PROTEIN CBG26694"/>
    <property type="match status" value="1"/>
</dbReference>
<keyword evidence="7" id="KW-0695">RNA-directed DNA polymerase</keyword>
<accession>A0A4Y2AFV2</accession>
<dbReference type="SUPFAM" id="SSF47353">
    <property type="entry name" value="Retrovirus capsid dimerization domain-like"/>
    <property type="match status" value="1"/>
</dbReference>
<keyword evidence="3" id="KW-0548">Nucleotidyltransferase</keyword>
<dbReference type="Pfam" id="PF00665">
    <property type="entry name" value="rve"/>
    <property type="match status" value="1"/>
</dbReference>
<dbReference type="InterPro" id="IPR001584">
    <property type="entry name" value="Integrase_cat-core"/>
</dbReference>
<dbReference type="Pfam" id="PF17917">
    <property type="entry name" value="RT_RNaseH"/>
    <property type="match status" value="1"/>
</dbReference>
<dbReference type="GO" id="GO:0004519">
    <property type="term" value="F:endonuclease activity"/>
    <property type="evidence" value="ECO:0007669"/>
    <property type="project" value="UniProtKB-KW"/>
</dbReference>
<dbReference type="CDD" id="cd01647">
    <property type="entry name" value="RT_LTR"/>
    <property type="match status" value="1"/>
</dbReference>
<evidence type="ECO:0000259" key="11">
    <source>
        <dbReference type="PROSITE" id="PS50994"/>
    </source>
</evidence>
<evidence type="ECO:0000313" key="13">
    <source>
        <dbReference type="Proteomes" id="UP000499080"/>
    </source>
</evidence>
<feature type="region of interest" description="Disordered" evidence="9">
    <location>
        <begin position="1456"/>
        <end position="1476"/>
    </location>
</feature>
<dbReference type="Gene3D" id="1.10.340.70">
    <property type="match status" value="1"/>
</dbReference>
<dbReference type="OrthoDB" id="6435711at2759"/>
<keyword evidence="8" id="KW-0175">Coiled coil</keyword>
<evidence type="ECO:0000256" key="1">
    <source>
        <dbReference type="ARBA" id="ARBA00012493"/>
    </source>
</evidence>
<dbReference type="Gene3D" id="3.30.420.10">
    <property type="entry name" value="Ribonuclease H-like superfamily/Ribonuclease H"/>
    <property type="match status" value="1"/>
</dbReference>
<dbReference type="GO" id="GO:0042575">
    <property type="term" value="C:DNA polymerase complex"/>
    <property type="evidence" value="ECO:0007669"/>
    <property type="project" value="UniProtKB-ARBA"/>
</dbReference>
<dbReference type="PROSITE" id="PS50994">
    <property type="entry name" value="INTEGRASE"/>
    <property type="match status" value="1"/>
</dbReference>
<dbReference type="GO" id="GO:0015074">
    <property type="term" value="P:DNA integration"/>
    <property type="evidence" value="ECO:0007669"/>
    <property type="project" value="InterPro"/>
</dbReference>
<dbReference type="Proteomes" id="UP000499080">
    <property type="component" value="Unassembled WGS sequence"/>
</dbReference>
<proteinExistence type="predicted"/>
<evidence type="ECO:0000256" key="9">
    <source>
        <dbReference type="SAM" id="MobiDB-lite"/>
    </source>
</evidence>
<dbReference type="Pfam" id="PF00078">
    <property type="entry name" value="RVT_1"/>
    <property type="match status" value="1"/>
</dbReference>
<dbReference type="Pfam" id="PF22938">
    <property type="entry name" value="Integrase_p58_C"/>
    <property type="match status" value="1"/>
</dbReference>
<dbReference type="FunFam" id="3.30.70.270:FF:000020">
    <property type="entry name" value="Transposon Tf2-6 polyprotein-like Protein"/>
    <property type="match status" value="1"/>
</dbReference>
<dbReference type="InterPro" id="IPR043128">
    <property type="entry name" value="Rev_trsase/Diguanyl_cyclase"/>
</dbReference>
<dbReference type="InterPro" id="IPR054465">
    <property type="entry name" value="Integrase_p58-like_C"/>
</dbReference>
<evidence type="ECO:0000256" key="8">
    <source>
        <dbReference type="SAM" id="Coils"/>
    </source>
</evidence>
<keyword evidence="13" id="KW-1185">Reference proteome</keyword>
<name>A0A4Y2AFV2_ARAVE</name>
<evidence type="ECO:0000256" key="2">
    <source>
        <dbReference type="ARBA" id="ARBA00022679"/>
    </source>
</evidence>
<dbReference type="InterPro" id="IPR041373">
    <property type="entry name" value="RT_RNaseH"/>
</dbReference>
<dbReference type="InterPro" id="IPR012337">
    <property type="entry name" value="RNaseH-like_sf"/>
</dbReference>
<dbReference type="EMBL" id="BGPR01080374">
    <property type="protein sequence ID" value="GBL78477.1"/>
    <property type="molecule type" value="Genomic_DNA"/>
</dbReference>
<evidence type="ECO:0000256" key="4">
    <source>
        <dbReference type="ARBA" id="ARBA00022722"/>
    </source>
</evidence>
<dbReference type="FunFam" id="3.10.20.370:FF:000001">
    <property type="entry name" value="Retrovirus-related Pol polyprotein from transposon 17.6-like protein"/>
    <property type="match status" value="1"/>
</dbReference>
<dbReference type="GO" id="GO:0003964">
    <property type="term" value="F:RNA-directed DNA polymerase activity"/>
    <property type="evidence" value="ECO:0007669"/>
    <property type="project" value="UniProtKB-KW"/>
</dbReference>
<dbReference type="GO" id="GO:0003676">
    <property type="term" value="F:nucleic acid binding"/>
    <property type="evidence" value="ECO:0007669"/>
    <property type="project" value="InterPro"/>
</dbReference>
<organism evidence="12 13">
    <name type="scientific">Araneus ventricosus</name>
    <name type="common">Orbweaver spider</name>
    <name type="synonym">Epeira ventricosa</name>
    <dbReference type="NCBI Taxonomy" id="182803"/>
    <lineage>
        <taxon>Eukaryota</taxon>
        <taxon>Metazoa</taxon>
        <taxon>Ecdysozoa</taxon>
        <taxon>Arthropoda</taxon>
        <taxon>Chelicerata</taxon>
        <taxon>Arachnida</taxon>
        <taxon>Araneae</taxon>
        <taxon>Araneomorphae</taxon>
        <taxon>Entelegynae</taxon>
        <taxon>Araneoidea</taxon>
        <taxon>Araneidae</taxon>
        <taxon>Araneus</taxon>
    </lineage>
</organism>
<dbReference type="SUPFAM" id="SSF53098">
    <property type="entry name" value="Ribonuclease H-like"/>
    <property type="match status" value="1"/>
</dbReference>
<dbReference type="Gene3D" id="3.10.10.10">
    <property type="entry name" value="HIV Type 1 Reverse Transcriptase, subunit A, domain 1"/>
    <property type="match status" value="1"/>
</dbReference>
<evidence type="ECO:0000256" key="6">
    <source>
        <dbReference type="ARBA" id="ARBA00022801"/>
    </source>
</evidence>
<gene>
    <name evidence="12" type="primary">pol_2990</name>
    <name evidence="12" type="ORF">AVEN_151294_1</name>
</gene>
<dbReference type="FunFam" id="3.30.420.10:FF:000032">
    <property type="entry name" value="Retrovirus-related Pol polyprotein from transposon 297-like Protein"/>
    <property type="match status" value="1"/>
</dbReference>
<evidence type="ECO:0000313" key="12">
    <source>
        <dbReference type="EMBL" id="GBL78477.1"/>
    </source>
</evidence>
<dbReference type="InterPro" id="IPR050951">
    <property type="entry name" value="Retrovirus_Pol_polyprotein"/>
</dbReference>
<keyword evidence="4" id="KW-0540">Nuclease</keyword>
<dbReference type="InterPro" id="IPR036397">
    <property type="entry name" value="RNaseH_sf"/>
</dbReference>